<reference evidence="1 2" key="1">
    <citation type="journal article" date="2015" name="Genome Biol. Evol.">
        <title>Comparative Genomics of a Bacterivorous Green Alga Reveals Evolutionary Causalities and Consequences of Phago-Mixotrophic Mode of Nutrition.</title>
        <authorList>
            <person name="Burns J.A."/>
            <person name="Paasch A."/>
            <person name="Narechania A."/>
            <person name="Kim E."/>
        </authorList>
    </citation>
    <scope>NUCLEOTIDE SEQUENCE [LARGE SCALE GENOMIC DNA]</scope>
    <source>
        <strain evidence="1 2">PLY_AMNH</strain>
    </source>
</reference>
<dbReference type="EMBL" id="LGRX02005300">
    <property type="protein sequence ID" value="KAK3278740.1"/>
    <property type="molecule type" value="Genomic_DNA"/>
</dbReference>
<dbReference type="Gene3D" id="1.25.40.20">
    <property type="entry name" value="Ankyrin repeat-containing domain"/>
    <property type="match status" value="1"/>
</dbReference>
<dbReference type="Proteomes" id="UP001190700">
    <property type="component" value="Unassembled WGS sequence"/>
</dbReference>
<dbReference type="AlphaFoldDB" id="A0AAE0GIB9"/>
<comment type="caution">
    <text evidence="1">The sequence shown here is derived from an EMBL/GenBank/DDBJ whole genome shotgun (WGS) entry which is preliminary data.</text>
</comment>
<accession>A0AAE0GIB9</accession>
<proteinExistence type="predicted"/>
<evidence type="ECO:0000313" key="2">
    <source>
        <dbReference type="Proteomes" id="UP001190700"/>
    </source>
</evidence>
<dbReference type="InterPro" id="IPR036770">
    <property type="entry name" value="Ankyrin_rpt-contain_sf"/>
</dbReference>
<name>A0AAE0GIB9_9CHLO</name>
<organism evidence="1 2">
    <name type="scientific">Cymbomonas tetramitiformis</name>
    <dbReference type="NCBI Taxonomy" id="36881"/>
    <lineage>
        <taxon>Eukaryota</taxon>
        <taxon>Viridiplantae</taxon>
        <taxon>Chlorophyta</taxon>
        <taxon>Pyramimonadophyceae</taxon>
        <taxon>Pyramimonadales</taxon>
        <taxon>Pyramimonadaceae</taxon>
        <taxon>Cymbomonas</taxon>
    </lineage>
</organism>
<evidence type="ECO:0000313" key="1">
    <source>
        <dbReference type="EMBL" id="KAK3278740.1"/>
    </source>
</evidence>
<dbReference type="InterPro" id="IPR052050">
    <property type="entry name" value="SecEffector_AnkRepeat"/>
</dbReference>
<gene>
    <name evidence="1" type="ORF">CYMTET_13335</name>
</gene>
<protein>
    <submittedName>
        <fullName evidence="1">Uncharacterized protein</fullName>
    </submittedName>
</protein>
<sequence>MGDTLTELCSLDGGLGKGGCWAYGILPNLDETDQQLLKQTCISMRLALAEINMPIPISKVMVSVPLAEWAFEAMSSSADLRAYRQYMWMACAQAASGGHLQVLQWAREQGCPWNAQTCCDAARGGHLEVLQWARAWRNPWNAKHVALRQSGGHLEVLRWAHENGCPWDAWTCSAAARKVDITVFGVERVNIKTPAERPDMFCCGEWWASGGAAVGAREWLPMGAREWLPMGRAWACSDAASGGHLEVLQWAREHGYPWDAWTCCNVARGGQPSAAAGVQEWLPMDTRTCSAAAGTRSSGVLQWARVNMAAHGAPKHVLLRREVGIWRCCSGCARMAAHGTTGHVAIPQRRIWRCPAVGVNMSAHGTPGHFASGGGGHLEVAAGGRASMAARGMSGRNEFC</sequence>
<keyword evidence="2" id="KW-1185">Reference proteome</keyword>
<dbReference type="SUPFAM" id="SSF140860">
    <property type="entry name" value="Pseudo ankyrin repeat-like"/>
    <property type="match status" value="1"/>
</dbReference>
<dbReference type="PANTHER" id="PTHR46586:SF3">
    <property type="entry name" value="ANKYRIN REPEAT-CONTAINING PROTEIN"/>
    <property type="match status" value="1"/>
</dbReference>
<dbReference type="PANTHER" id="PTHR46586">
    <property type="entry name" value="ANKYRIN REPEAT-CONTAINING PROTEIN"/>
    <property type="match status" value="1"/>
</dbReference>